<dbReference type="PRINTS" id="PR00146">
    <property type="entry name" value="DHPICSNTHASE"/>
</dbReference>
<dbReference type="InterPro" id="IPR002220">
    <property type="entry name" value="DapA-like"/>
</dbReference>
<keyword evidence="2 3" id="KW-0456">Lyase</keyword>
<reference evidence="5" key="1">
    <citation type="journal article" date="2019" name="Int. J. Syst. Evol. Microbiol.">
        <title>The Global Catalogue of Microorganisms (GCM) 10K type strain sequencing project: providing services to taxonomists for standard genome sequencing and annotation.</title>
        <authorList>
            <consortium name="The Broad Institute Genomics Platform"/>
            <consortium name="The Broad Institute Genome Sequencing Center for Infectious Disease"/>
            <person name="Wu L."/>
            <person name="Ma J."/>
        </authorList>
    </citation>
    <scope>NUCLEOTIDE SEQUENCE [LARGE SCALE GENOMIC DNA]</scope>
    <source>
        <strain evidence="5">JCM 15478</strain>
    </source>
</reference>
<protein>
    <submittedName>
        <fullName evidence="4">Dihydrodipicolinate synthase family protein</fullName>
    </submittedName>
</protein>
<comment type="similarity">
    <text evidence="1 3">Belongs to the DapA family.</text>
</comment>
<dbReference type="InterPro" id="IPR013785">
    <property type="entry name" value="Aldolase_TIM"/>
</dbReference>
<keyword evidence="5" id="KW-1185">Reference proteome</keyword>
<evidence type="ECO:0000256" key="1">
    <source>
        <dbReference type="ARBA" id="ARBA00007592"/>
    </source>
</evidence>
<dbReference type="SUPFAM" id="SSF51569">
    <property type="entry name" value="Aldolase"/>
    <property type="match status" value="1"/>
</dbReference>
<organism evidence="4 5">
    <name type="scientific">Streptomyces albiaxialis</name>
    <dbReference type="NCBI Taxonomy" id="329523"/>
    <lineage>
        <taxon>Bacteria</taxon>
        <taxon>Bacillati</taxon>
        <taxon>Actinomycetota</taxon>
        <taxon>Actinomycetes</taxon>
        <taxon>Kitasatosporales</taxon>
        <taxon>Streptomycetaceae</taxon>
        <taxon>Streptomyces</taxon>
    </lineage>
</organism>
<evidence type="ECO:0000313" key="4">
    <source>
        <dbReference type="EMBL" id="GAA2069559.1"/>
    </source>
</evidence>
<comment type="caution">
    <text evidence="4">The sequence shown here is derived from an EMBL/GenBank/DDBJ whole genome shotgun (WGS) entry which is preliminary data.</text>
</comment>
<dbReference type="Gene3D" id="3.20.20.70">
    <property type="entry name" value="Aldolase class I"/>
    <property type="match status" value="1"/>
</dbReference>
<dbReference type="PIRSF" id="PIRSF001365">
    <property type="entry name" value="DHDPS"/>
    <property type="match status" value="1"/>
</dbReference>
<accession>A0ABP5HCV5</accession>
<gene>
    <name evidence="4" type="ORF">GCM10009801_19420</name>
</gene>
<name>A0ABP5HCV5_9ACTN</name>
<dbReference type="Pfam" id="PF00701">
    <property type="entry name" value="DHDPS"/>
    <property type="match status" value="1"/>
</dbReference>
<dbReference type="SMART" id="SM01130">
    <property type="entry name" value="DHDPS"/>
    <property type="match status" value="1"/>
</dbReference>
<dbReference type="RefSeq" id="WP_344526132.1">
    <property type="nucleotide sequence ID" value="NZ_BAAAPE010000005.1"/>
</dbReference>
<evidence type="ECO:0000256" key="2">
    <source>
        <dbReference type="ARBA" id="ARBA00023239"/>
    </source>
</evidence>
<dbReference type="PANTHER" id="PTHR12128:SF66">
    <property type="entry name" value="4-HYDROXY-2-OXOGLUTARATE ALDOLASE, MITOCHONDRIAL"/>
    <property type="match status" value="1"/>
</dbReference>
<proteinExistence type="inferred from homology"/>
<dbReference type="PANTHER" id="PTHR12128">
    <property type="entry name" value="DIHYDRODIPICOLINATE SYNTHASE"/>
    <property type="match status" value="1"/>
</dbReference>
<evidence type="ECO:0000256" key="3">
    <source>
        <dbReference type="PIRNR" id="PIRNR001365"/>
    </source>
</evidence>
<dbReference type="CDD" id="cd00408">
    <property type="entry name" value="DHDPS-like"/>
    <property type="match status" value="1"/>
</dbReference>
<dbReference type="EMBL" id="BAAAPE010000005">
    <property type="protein sequence ID" value="GAA2069559.1"/>
    <property type="molecule type" value="Genomic_DNA"/>
</dbReference>
<sequence>MTAQTPALRGLIPILATPFTDGGELDLPSLRSLVEFQLACGVDGLAVFGMASEGFALTDTERAAILREVRAVAGPALPLVAGVNGTSTVTARELAARAVEGGADHLMVLPPFLTKPSPAQTVEFFAEVAAATDASVMLQDAPGVTGVSLGVDQIAALAAEPRVTSVKVEVPAPPAKIEAVVATIGAEGGAGAGAGDFAVLGGQNAQFLLDEHAAGAVGTMPACEFSDVLREVLDALDKGERAEARARYRDLRPLIHLGVRAGQAWAVHKEVLVRRGIIASPAVRLPAAPLDAVTRRALDEVLEEGAVPLAGRP</sequence>
<evidence type="ECO:0000313" key="5">
    <source>
        <dbReference type="Proteomes" id="UP001500016"/>
    </source>
</evidence>
<dbReference type="Proteomes" id="UP001500016">
    <property type="component" value="Unassembled WGS sequence"/>
</dbReference>